<reference evidence="5 6" key="1">
    <citation type="journal article" date="2019" name="Int. J. Syst. Evol. Microbiol.">
        <title>The Global Catalogue of Microorganisms (GCM) 10K type strain sequencing project: providing services to taxonomists for standard genome sequencing and annotation.</title>
        <authorList>
            <consortium name="The Broad Institute Genomics Platform"/>
            <consortium name="The Broad Institute Genome Sequencing Center for Infectious Disease"/>
            <person name="Wu L."/>
            <person name="Ma J."/>
        </authorList>
    </citation>
    <scope>NUCLEOTIDE SEQUENCE [LARGE SCALE GENOMIC DNA]</scope>
    <source>
        <strain evidence="5 6">JCM 14549</strain>
    </source>
</reference>
<dbReference type="InterPro" id="IPR032783">
    <property type="entry name" value="AraC_lig"/>
</dbReference>
<dbReference type="SMART" id="SM00342">
    <property type="entry name" value="HTH_ARAC"/>
    <property type="match status" value="1"/>
</dbReference>
<organism evidence="5 6">
    <name type="scientific">Streptomyces cheonanensis</name>
    <dbReference type="NCBI Taxonomy" id="312720"/>
    <lineage>
        <taxon>Bacteria</taxon>
        <taxon>Bacillati</taxon>
        <taxon>Actinomycetota</taxon>
        <taxon>Actinomycetes</taxon>
        <taxon>Kitasatosporales</taxon>
        <taxon>Streptomycetaceae</taxon>
        <taxon>Streptomyces</taxon>
    </lineage>
</organism>
<dbReference type="InterPro" id="IPR009057">
    <property type="entry name" value="Homeodomain-like_sf"/>
</dbReference>
<dbReference type="PANTHER" id="PTHR46796:SF13">
    <property type="entry name" value="HTH-TYPE TRANSCRIPTIONAL ACTIVATOR RHAS"/>
    <property type="match status" value="1"/>
</dbReference>
<protein>
    <submittedName>
        <fullName evidence="5">AraC family transcriptional regulator</fullName>
    </submittedName>
</protein>
<keyword evidence="3" id="KW-0804">Transcription</keyword>
<feature type="domain" description="HTH araC/xylS-type" evidence="4">
    <location>
        <begin position="211"/>
        <end position="310"/>
    </location>
</feature>
<dbReference type="EMBL" id="BAAANQ010000001">
    <property type="protein sequence ID" value="GAA2039528.1"/>
    <property type="molecule type" value="Genomic_DNA"/>
</dbReference>
<dbReference type="RefSeq" id="WP_346069216.1">
    <property type="nucleotide sequence ID" value="NZ_BAAANQ010000001.1"/>
</dbReference>
<dbReference type="InterPro" id="IPR018060">
    <property type="entry name" value="HTH_AraC"/>
</dbReference>
<dbReference type="PANTHER" id="PTHR46796">
    <property type="entry name" value="HTH-TYPE TRANSCRIPTIONAL ACTIVATOR RHAS-RELATED"/>
    <property type="match status" value="1"/>
</dbReference>
<evidence type="ECO:0000256" key="3">
    <source>
        <dbReference type="ARBA" id="ARBA00023163"/>
    </source>
</evidence>
<dbReference type="Pfam" id="PF12852">
    <property type="entry name" value="Cupin_6"/>
    <property type="match status" value="1"/>
</dbReference>
<name>A0ABN2UKW4_9ACTN</name>
<evidence type="ECO:0000256" key="1">
    <source>
        <dbReference type="ARBA" id="ARBA00023015"/>
    </source>
</evidence>
<keyword evidence="2" id="KW-0238">DNA-binding</keyword>
<evidence type="ECO:0000256" key="2">
    <source>
        <dbReference type="ARBA" id="ARBA00023125"/>
    </source>
</evidence>
<dbReference type="Pfam" id="PF12833">
    <property type="entry name" value="HTH_18"/>
    <property type="match status" value="1"/>
</dbReference>
<keyword evidence="1" id="KW-0805">Transcription regulation</keyword>
<dbReference type="Gene3D" id="1.10.10.60">
    <property type="entry name" value="Homeodomain-like"/>
    <property type="match status" value="2"/>
</dbReference>
<dbReference type="PROSITE" id="PS01124">
    <property type="entry name" value="HTH_ARAC_FAMILY_2"/>
    <property type="match status" value="1"/>
</dbReference>
<proteinExistence type="predicted"/>
<dbReference type="Proteomes" id="UP001403094">
    <property type="component" value="Unassembled WGS sequence"/>
</dbReference>
<gene>
    <name evidence="5" type="ORF">GCM10009757_00580</name>
</gene>
<sequence>MDVTSDLFRGVRARGSLFGSSTLTPPWSLHFVDGAPLTLCTVLTGAGWIVPEGHPPERLGVHDTVVVRGPATFTFVDEPGSTAEPIVCGEACATPEQGGTRHRLGWHDAGGRDAGDSGATTLVVGAYPVRGEISRPLLETLPVVLRVDSGDTRDPVLDHLADEVARDEPGQQVVLDRLLDWMLVCTLRTWLDRPGGRPPAWWTAQRDPVVGHALRLLHGEPAAPWTVGELARRTGVSRSTLAKRFTGLLGEPPLSYLTRWRMTLAADLLAEQGAQTVAHVARAVGYTDPFAFSVAFKRVRGTNPSDFRRLAGAR</sequence>
<dbReference type="SUPFAM" id="SSF46689">
    <property type="entry name" value="Homeodomain-like"/>
    <property type="match status" value="2"/>
</dbReference>
<dbReference type="InterPro" id="IPR050204">
    <property type="entry name" value="AraC_XylS_family_regulators"/>
</dbReference>
<evidence type="ECO:0000313" key="6">
    <source>
        <dbReference type="Proteomes" id="UP001403094"/>
    </source>
</evidence>
<evidence type="ECO:0000313" key="5">
    <source>
        <dbReference type="EMBL" id="GAA2039528.1"/>
    </source>
</evidence>
<accession>A0ABN2UKW4</accession>
<comment type="caution">
    <text evidence="5">The sequence shown here is derived from an EMBL/GenBank/DDBJ whole genome shotgun (WGS) entry which is preliminary data.</text>
</comment>
<evidence type="ECO:0000259" key="4">
    <source>
        <dbReference type="PROSITE" id="PS01124"/>
    </source>
</evidence>
<keyword evidence="6" id="KW-1185">Reference proteome</keyword>